<accession>A0A6N9HCD5</accession>
<dbReference type="AlphaFoldDB" id="A0A6N9HCD5"/>
<dbReference type="Gene3D" id="2.60.120.620">
    <property type="entry name" value="q2cbj1_9rhob like domain"/>
    <property type="match status" value="1"/>
</dbReference>
<sequence>MTGDLFAAPDASPASPASIAPSARAIARQTAAARPDAFDWARIAADLDEFGCALVRGVLAPQACAQLAAGFARQELYRSRVIMQRHGFGKGEYQYFRYPLPDLVAGLRAGMYPPLAEIANRWYASMGLEARFPAAHADFIARCHAAGQLRPTPLLLQYGAGDYNCLHQDLYGEHVFPLQAAFLLSQPGRDFEGGEFVLTEQRPRMQSRVEVLPLQQGDCVIFPVFHRPVQGARGSYRVNMRHGVSRLRSGHRHTLGIIFHDAL</sequence>
<gene>
    <name evidence="1" type="ORF">GTP41_01685</name>
</gene>
<evidence type="ECO:0000313" key="1">
    <source>
        <dbReference type="EMBL" id="MYN00802.1"/>
    </source>
</evidence>
<dbReference type="Proteomes" id="UP000448575">
    <property type="component" value="Unassembled WGS sequence"/>
</dbReference>
<comment type="caution">
    <text evidence="1">The sequence shown here is derived from an EMBL/GenBank/DDBJ whole genome shotgun (WGS) entry which is preliminary data.</text>
</comment>
<evidence type="ECO:0000313" key="2">
    <source>
        <dbReference type="Proteomes" id="UP000448575"/>
    </source>
</evidence>
<protein>
    <submittedName>
        <fullName evidence="1">Proline hydroxylase</fullName>
    </submittedName>
</protein>
<proteinExistence type="predicted"/>
<dbReference type="Pfam" id="PF09859">
    <property type="entry name" value="Oxygenase-NA"/>
    <property type="match status" value="1"/>
</dbReference>
<dbReference type="EMBL" id="WWCJ01000001">
    <property type="protein sequence ID" value="MYN00802.1"/>
    <property type="molecule type" value="Genomic_DNA"/>
</dbReference>
<dbReference type="RefSeq" id="WP_161023808.1">
    <property type="nucleotide sequence ID" value="NZ_WWCJ01000001.1"/>
</dbReference>
<dbReference type="InterPro" id="IPR018655">
    <property type="entry name" value="DUF2086"/>
</dbReference>
<reference evidence="1 2" key="1">
    <citation type="submission" date="2019-12" db="EMBL/GenBank/DDBJ databases">
        <title>Novel species isolated from a subtropical stream in China.</title>
        <authorList>
            <person name="Lu H."/>
        </authorList>
    </citation>
    <scope>NUCLEOTIDE SEQUENCE [LARGE SCALE GENOMIC DNA]</scope>
    <source>
        <strain evidence="1 2">DS3</strain>
    </source>
</reference>
<organism evidence="1 2">
    <name type="scientific">Pseudoduganella guangdongensis</name>
    <dbReference type="NCBI Taxonomy" id="2692179"/>
    <lineage>
        <taxon>Bacteria</taxon>
        <taxon>Pseudomonadati</taxon>
        <taxon>Pseudomonadota</taxon>
        <taxon>Betaproteobacteria</taxon>
        <taxon>Burkholderiales</taxon>
        <taxon>Oxalobacteraceae</taxon>
        <taxon>Telluria group</taxon>
        <taxon>Pseudoduganella</taxon>
    </lineage>
</organism>
<keyword evidence="2" id="KW-1185">Reference proteome</keyword>
<name>A0A6N9HCD5_9BURK</name>